<accession>A0ABW8JUR3</accession>
<evidence type="ECO:0000313" key="2">
    <source>
        <dbReference type="Proteomes" id="UP001620460"/>
    </source>
</evidence>
<dbReference type="RefSeq" id="WP_404631909.1">
    <property type="nucleotide sequence ID" value="NZ_JADIKM010000002.1"/>
</dbReference>
<proteinExistence type="predicted"/>
<gene>
    <name evidence="1" type="ORF">ISP17_08090</name>
</gene>
<dbReference type="EMBL" id="JADIKM010000002">
    <property type="protein sequence ID" value="MFK2903921.1"/>
    <property type="molecule type" value="Genomic_DNA"/>
</dbReference>
<dbReference type="Proteomes" id="UP001620460">
    <property type="component" value="Unassembled WGS sequence"/>
</dbReference>
<name>A0ABW8JUR3_9GAMM</name>
<evidence type="ECO:0008006" key="3">
    <source>
        <dbReference type="Google" id="ProtNLM"/>
    </source>
</evidence>
<keyword evidence="2" id="KW-1185">Reference proteome</keyword>
<sequence>MFGWSQAWLLIGMLQAAAQDPYATAHPPAYAGVYAVRFCHGTCSDVSVDADRTGTLVLSGRPLLNRAGRRMRQWMERDPVNGCLFLEPARPGGGEGIHAPQARRFRFLTWTLWPDGSGASFDLGRSPDGGVDVMLQLAPTGLSGNVGVWGGALGAVAPDSAVAPRDQVLAERIGDVDVTDCPQPLPAKHQDADH</sequence>
<reference evidence="1 2" key="1">
    <citation type="submission" date="2020-10" db="EMBL/GenBank/DDBJ databases">
        <title>Phylogeny of dyella-like bacteria.</title>
        <authorList>
            <person name="Fu J."/>
        </authorList>
    </citation>
    <scope>NUCLEOTIDE SEQUENCE [LARGE SCALE GENOMIC DNA]</scope>
    <source>
        <strain evidence="1 2">Gsoil3046</strain>
    </source>
</reference>
<evidence type="ECO:0000313" key="1">
    <source>
        <dbReference type="EMBL" id="MFK2903921.1"/>
    </source>
</evidence>
<organism evidence="1 2">
    <name type="scientific">Dyella ginsengisoli</name>
    <dbReference type="NCBI Taxonomy" id="363848"/>
    <lineage>
        <taxon>Bacteria</taxon>
        <taxon>Pseudomonadati</taxon>
        <taxon>Pseudomonadota</taxon>
        <taxon>Gammaproteobacteria</taxon>
        <taxon>Lysobacterales</taxon>
        <taxon>Rhodanobacteraceae</taxon>
        <taxon>Dyella</taxon>
    </lineage>
</organism>
<protein>
    <recommendedName>
        <fullName evidence="3">DUF3304 domain-containing protein</fullName>
    </recommendedName>
</protein>
<comment type="caution">
    <text evidence="1">The sequence shown here is derived from an EMBL/GenBank/DDBJ whole genome shotgun (WGS) entry which is preliminary data.</text>
</comment>